<gene>
    <name evidence="3" type="ORF">IV454_12305</name>
</gene>
<feature type="transmembrane region" description="Helical" evidence="1">
    <location>
        <begin position="235"/>
        <end position="252"/>
    </location>
</feature>
<dbReference type="InterPro" id="IPR002656">
    <property type="entry name" value="Acyl_transf_3_dom"/>
</dbReference>
<dbReference type="EMBL" id="CP065053">
    <property type="protein sequence ID" value="QPI52201.1"/>
    <property type="molecule type" value="Genomic_DNA"/>
</dbReference>
<feature type="transmembrane region" description="Helical" evidence="1">
    <location>
        <begin position="204"/>
        <end position="223"/>
    </location>
</feature>
<feature type="transmembrane region" description="Helical" evidence="1">
    <location>
        <begin position="134"/>
        <end position="154"/>
    </location>
</feature>
<keyword evidence="1" id="KW-0812">Transmembrane</keyword>
<sequence>MKLVNQKLDWIQALRGIAVMAVMLSHARYFFLSTPEWGVVDSWLGPGAMGVDLFFIISGFIMVYTTQKSDGSVASSIDFSIKRFARIWPVYAVATIAYVILVKDGMAYFAEPGRWTILLKSLVLFPPVRSDVPFFGFTLPLAWTLAFEVYFYAVFCISMLFGRGRWLALCAWMLATVVAIPLIEHNHAFNVRTNFNFSFDYFNLITNSIIVDFMAGVGIAHIYLARNLRLSSRILCLNLMWVSIGFAVWCNYTTAADFHGPTKWGWLLALMVLCIALASKTVNLAPPRFLVWLGTISYSVYLFHTLVQFVLSRWLDEHGIPAQAWGRVYITTLFAIPVAALSHHYLEVKLGGATRDLLDRMAARFWKPAAATEEESTALAQPVPLRKRSA</sequence>
<name>A0AA49AAE8_9BURK</name>
<feature type="transmembrane region" description="Helical" evidence="1">
    <location>
        <begin position="289"/>
        <end position="312"/>
    </location>
</feature>
<evidence type="ECO:0000313" key="3">
    <source>
        <dbReference type="EMBL" id="QPI52201.1"/>
    </source>
</evidence>
<dbReference type="InterPro" id="IPR050879">
    <property type="entry name" value="Acyltransferase_3"/>
</dbReference>
<organism evidence="3 4">
    <name type="scientific">Massilia antarctica</name>
    <dbReference type="NCBI Taxonomy" id="2765360"/>
    <lineage>
        <taxon>Bacteria</taxon>
        <taxon>Pseudomonadati</taxon>
        <taxon>Pseudomonadota</taxon>
        <taxon>Betaproteobacteria</taxon>
        <taxon>Burkholderiales</taxon>
        <taxon>Oxalobacteraceae</taxon>
        <taxon>Telluria group</taxon>
        <taxon>Massilia</taxon>
    </lineage>
</organism>
<dbReference type="Proteomes" id="UP000662888">
    <property type="component" value="Chromosome"/>
</dbReference>
<dbReference type="GO" id="GO:0016746">
    <property type="term" value="F:acyltransferase activity"/>
    <property type="evidence" value="ECO:0007669"/>
    <property type="project" value="UniProtKB-KW"/>
</dbReference>
<reference evidence="3 4" key="1">
    <citation type="submission" date="2020-11" db="EMBL/GenBank/DDBJ databases">
        <authorList>
            <person name="Sun Q."/>
        </authorList>
    </citation>
    <scope>NUCLEOTIDE SEQUENCE [LARGE SCALE GENOMIC DNA]</scope>
    <source>
        <strain evidence="3 4">P8398</strain>
    </source>
</reference>
<keyword evidence="3" id="KW-0012">Acyltransferase</keyword>
<feature type="transmembrane region" description="Helical" evidence="1">
    <location>
        <begin position="84"/>
        <end position="102"/>
    </location>
</feature>
<feature type="transmembrane region" description="Helical" evidence="1">
    <location>
        <begin position="166"/>
        <end position="184"/>
    </location>
</feature>
<keyword evidence="4" id="KW-1185">Reference proteome</keyword>
<feature type="transmembrane region" description="Helical" evidence="1">
    <location>
        <begin position="43"/>
        <end position="64"/>
    </location>
</feature>
<feature type="transmembrane region" description="Helical" evidence="1">
    <location>
        <begin position="324"/>
        <end position="346"/>
    </location>
</feature>
<feature type="domain" description="Acyltransferase 3" evidence="2">
    <location>
        <begin position="9"/>
        <end position="341"/>
    </location>
</feature>
<feature type="transmembrane region" description="Helical" evidence="1">
    <location>
        <begin position="12"/>
        <end position="31"/>
    </location>
</feature>
<dbReference type="Pfam" id="PF01757">
    <property type="entry name" value="Acyl_transf_3"/>
    <property type="match status" value="1"/>
</dbReference>
<dbReference type="PANTHER" id="PTHR23028">
    <property type="entry name" value="ACETYLTRANSFERASE"/>
    <property type="match status" value="1"/>
</dbReference>
<protein>
    <submittedName>
        <fullName evidence="3">Acyltransferase</fullName>
    </submittedName>
</protein>
<keyword evidence="1" id="KW-0472">Membrane</keyword>
<evidence type="ECO:0000256" key="1">
    <source>
        <dbReference type="SAM" id="Phobius"/>
    </source>
</evidence>
<keyword evidence="3" id="KW-0808">Transferase</keyword>
<evidence type="ECO:0000313" key="4">
    <source>
        <dbReference type="Proteomes" id="UP000662888"/>
    </source>
</evidence>
<evidence type="ECO:0000259" key="2">
    <source>
        <dbReference type="Pfam" id="PF01757"/>
    </source>
</evidence>
<accession>A0AA49AAE8</accession>
<dbReference type="RefSeq" id="WP_206091681.1">
    <property type="nucleotide sequence ID" value="NZ_CP065053.1"/>
</dbReference>
<proteinExistence type="predicted"/>
<feature type="transmembrane region" description="Helical" evidence="1">
    <location>
        <begin position="264"/>
        <end position="282"/>
    </location>
</feature>
<keyword evidence="1" id="KW-1133">Transmembrane helix</keyword>
<dbReference type="PANTHER" id="PTHR23028:SF131">
    <property type="entry name" value="BLR2367 PROTEIN"/>
    <property type="match status" value="1"/>
</dbReference>